<evidence type="ECO:0000313" key="5">
    <source>
        <dbReference type="EMBL" id="RXS96659.1"/>
    </source>
</evidence>
<protein>
    <submittedName>
        <fullName evidence="5">MFS transporter</fullName>
    </submittedName>
</protein>
<evidence type="ECO:0000256" key="1">
    <source>
        <dbReference type="ARBA" id="ARBA00022692"/>
    </source>
</evidence>
<accession>A0A4Q1SH16</accession>
<dbReference type="EMBL" id="SDMK01000001">
    <property type="protein sequence ID" value="RXS96659.1"/>
    <property type="molecule type" value="Genomic_DNA"/>
</dbReference>
<feature type="transmembrane region" description="Helical" evidence="4">
    <location>
        <begin position="320"/>
        <end position="344"/>
    </location>
</feature>
<evidence type="ECO:0000256" key="4">
    <source>
        <dbReference type="SAM" id="Phobius"/>
    </source>
</evidence>
<dbReference type="AlphaFoldDB" id="A0A4Q1SH16"/>
<feature type="transmembrane region" description="Helical" evidence="4">
    <location>
        <begin position="181"/>
        <end position="200"/>
    </location>
</feature>
<feature type="transmembrane region" description="Helical" evidence="4">
    <location>
        <begin position="61"/>
        <end position="78"/>
    </location>
</feature>
<keyword evidence="2 4" id="KW-1133">Transmembrane helix</keyword>
<keyword evidence="1 4" id="KW-0812">Transmembrane</keyword>
<dbReference type="OrthoDB" id="110065at2"/>
<sequence length="418" mass="44562">MSLAAADSPADTTIDQPPARNLAAPHLFLWVVLPYAIYMGFTTNGGASYLLRQVGMPAEEVANAIALLGIPSSFYFLWSPLADIWMPRRFWHLAATCGSAASLAVGSVLLYRHVHAAVWLYFFGMAFCMLISSAYGGLISAMIEPGSRTRTAAWAQASNLGGGAVGPGLILFLALHWPVMAWATAAAFLMVLPGLSVLGLKEPPHRQSPSFVQHWRAVGRELRLTCLTPKNAFGLILLLAPPGAGALIGLLPAIATDYGVSGASVVWINGIGGGLLMAVGCLAGMWVPVKLDRRIAYALAGALNAVPAFFLALATPTPTVYMVGTVTYLFTIGFTSSVCMGLVLDVVGAVGHSGSLRYSILMSCSYVPIAYMSWIEGRAAHYWGFRSFPAAEAVSSLADLPLILLWLWWRRSSRRVAA</sequence>
<feature type="transmembrane region" description="Helical" evidence="4">
    <location>
        <begin position="387"/>
        <end position="409"/>
    </location>
</feature>
<keyword evidence="6" id="KW-1185">Reference proteome</keyword>
<feature type="transmembrane region" description="Helical" evidence="4">
    <location>
        <begin position="295"/>
        <end position="314"/>
    </location>
</feature>
<feature type="transmembrane region" description="Helical" evidence="4">
    <location>
        <begin position="232"/>
        <end position="254"/>
    </location>
</feature>
<name>A0A4Q1SH16_9BACT</name>
<evidence type="ECO:0000256" key="3">
    <source>
        <dbReference type="ARBA" id="ARBA00023136"/>
    </source>
</evidence>
<feature type="transmembrane region" description="Helical" evidence="4">
    <location>
        <begin position="90"/>
        <end position="112"/>
    </location>
</feature>
<dbReference type="InterPro" id="IPR036259">
    <property type="entry name" value="MFS_trans_sf"/>
</dbReference>
<feature type="transmembrane region" description="Helical" evidence="4">
    <location>
        <begin position="153"/>
        <end position="175"/>
    </location>
</feature>
<feature type="transmembrane region" description="Helical" evidence="4">
    <location>
        <begin position="266"/>
        <end position="288"/>
    </location>
</feature>
<dbReference type="InterPro" id="IPR011701">
    <property type="entry name" value="MFS"/>
</dbReference>
<comment type="caution">
    <text evidence="5">The sequence shown here is derived from an EMBL/GenBank/DDBJ whole genome shotgun (WGS) entry which is preliminary data.</text>
</comment>
<evidence type="ECO:0000256" key="2">
    <source>
        <dbReference type="ARBA" id="ARBA00022989"/>
    </source>
</evidence>
<dbReference type="GO" id="GO:0022857">
    <property type="term" value="F:transmembrane transporter activity"/>
    <property type="evidence" value="ECO:0007669"/>
    <property type="project" value="InterPro"/>
</dbReference>
<dbReference type="Gene3D" id="1.20.1250.20">
    <property type="entry name" value="MFS general substrate transporter like domains"/>
    <property type="match status" value="1"/>
</dbReference>
<feature type="transmembrane region" description="Helical" evidence="4">
    <location>
        <begin position="22"/>
        <end position="41"/>
    </location>
</feature>
<dbReference type="Pfam" id="PF07690">
    <property type="entry name" value="MFS_1"/>
    <property type="match status" value="1"/>
</dbReference>
<feature type="transmembrane region" description="Helical" evidence="4">
    <location>
        <begin position="118"/>
        <end position="141"/>
    </location>
</feature>
<feature type="transmembrane region" description="Helical" evidence="4">
    <location>
        <begin position="356"/>
        <end position="375"/>
    </location>
</feature>
<organism evidence="5 6">
    <name type="scientific">Silvibacterium dinghuense</name>
    <dbReference type="NCBI Taxonomy" id="1560006"/>
    <lineage>
        <taxon>Bacteria</taxon>
        <taxon>Pseudomonadati</taxon>
        <taxon>Acidobacteriota</taxon>
        <taxon>Terriglobia</taxon>
        <taxon>Terriglobales</taxon>
        <taxon>Acidobacteriaceae</taxon>
        <taxon>Silvibacterium</taxon>
    </lineage>
</organism>
<dbReference type="SUPFAM" id="SSF103473">
    <property type="entry name" value="MFS general substrate transporter"/>
    <property type="match status" value="1"/>
</dbReference>
<keyword evidence="3 4" id="KW-0472">Membrane</keyword>
<reference evidence="5 6" key="1">
    <citation type="journal article" date="2016" name="Int. J. Syst. Evol. Microbiol.">
        <title>Acidipila dinghuensis sp. nov., an acidobacterium isolated from forest soil.</title>
        <authorList>
            <person name="Jiang Y.W."/>
            <person name="Wang J."/>
            <person name="Chen M.H."/>
            <person name="Lv Y.Y."/>
            <person name="Qiu L.H."/>
        </authorList>
    </citation>
    <scope>NUCLEOTIDE SEQUENCE [LARGE SCALE GENOMIC DNA]</scope>
    <source>
        <strain evidence="5 6">DHOF10</strain>
    </source>
</reference>
<proteinExistence type="predicted"/>
<evidence type="ECO:0000313" key="6">
    <source>
        <dbReference type="Proteomes" id="UP000290253"/>
    </source>
</evidence>
<gene>
    <name evidence="5" type="ORF">ESZ00_01555</name>
</gene>
<dbReference type="Proteomes" id="UP000290253">
    <property type="component" value="Unassembled WGS sequence"/>
</dbReference>
<dbReference type="RefSeq" id="WP_129206409.1">
    <property type="nucleotide sequence ID" value="NZ_BMGU01000001.1"/>
</dbReference>